<keyword evidence="7" id="KW-1185">Reference proteome</keyword>
<dbReference type="GO" id="GO:0032757">
    <property type="term" value="P:positive regulation of interleukin-8 production"/>
    <property type="evidence" value="ECO:0007669"/>
    <property type="project" value="Ensembl"/>
</dbReference>
<dbReference type="GO" id="GO:0042119">
    <property type="term" value="P:neutrophil activation"/>
    <property type="evidence" value="ECO:0007669"/>
    <property type="project" value="Ensembl"/>
</dbReference>
<dbReference type="KEGG" id="ptg:102970555"/>
<keyword evidence="3" id="KW-1015">Disulfide bond</keyword>
<dbReference type="PROSITE" id="PS00615">
    <property type="entry name" value="C_TYPE_LECTIN_1"/>
    <property type="match status" value="1"/>
</dbReference>
<dbReference type="GeneID" id="102970555"/>
<dbReference type="PROSITE" id="PS50041">
    <property type="entry name" value="C_TYPE_LECTIN_2"/>
    <property type="match status" value="1"/>
</dbReference>
<dbReference type="InterPro" id="IPR016186">
    <property type="entry name" value="C-type_lectin-like/link_sf"/>
</dbReference>
<dbReference type="InterPro" id="IPR033816">
    <property type="entry name" value="EMBP_CTLD"/>
</dbReference>
<dbReference type="PANTHER" id="PTHR45784">
    <property type="entry name" value="C-TYPE LECTIN DOMAIN FAMILY 20 MEMBER A-RELATED"/>
    <property type="match status" value="1"/>
</dbReference>
<evidence type="ECO:0000313" key="6">
    <source>
        <dbReference type="Ensembl" id="ENSPTIP00000011930.1"/>
    </source>
</evidence>
<reference evidence="6" key="2">
    <citation type="submission" date="2025-09" db="UniProtKB">
        <authorList>
            <consortium name="Ensembl"/>
        </authorList>
    </citation>
    <scope>IDENTIFICATION</scope>
</reference>
<dbReference type="GO" id="GO:0030246">
    <property type="term" value="F:carbohydrate binding"/>
    <property type="evidence" value="ECO:0007669"/>
    <property type="project" value="UniProtKB-KW"/>
</dbReference>
<evidence type="ECO:0000259" key="5">
    <source>
        <dbReference type="PROSITE" id="PS50041"/>
    </source>
</evidence>
<evidence type="ECO:0000256" key="1">
    <source>
        <dbReference type="ARBA" id="ARBA00022729"/>
    </source>
</evidence>
<evidence type="ECO:0000256" key="2">
    <source>
        <dbReference type="ARBA" id="ARBA00022734"/>
    </source>
</evidence>
<feature type="chain" id="PRO_5034186143" evidence="4">
    <location>
        <begin position="18"/>
        <end position="225"/>
    </location>
</feature>
<dbReference type="SMART" id="SM00034">
    <property type="entry name" value="CLECT"/>
    <property type="match status" value="1"/>
</dbReference>
<dbReference type="Proteomes" id="UP000675900">
    <property type="component" value="Unassembled WGS sequence"/>
</dbReference>
<keyword evidence="2" id="KW-0430">Lectin</keyword>
<dbReference type="InterPro" id="IPR018378">
    <property type="entry name" value="C-type_lectin_CS"/>
</dbReference>
<dbReference type="AlphaFoldDB" id="A0A8C9JT54"/>
<name>A0A8C9JT54_PANTA</name>
<dbReference type="InterPro" id="IPR001304">
    <property type="entry name" value="C-type_lectin-like"/>
</dbReference>
<dbReference type="Pfam" id="PF00059">
    <property type="entry name" value="Lectin_C"/>
    <property type="match status" value="1"/>
</dbReference>
<dbReference type="GO" id="GO:0006955">
    <property type="term" value="P:immune response"/>
    <property type="evidence" value="ECO:0007669"/>
    <property type="project" value="InterPro"/>
</dbReference>
<feature type="domain" description="C-type lectin" evidence="5">
    <location>
        <begin position="112"/>
        <end position="224"/>
    </location>
</feature>
<evidence type="ECO:0000256" key="4">
    <source>
        <dbReference type="SAM" id="SignalP"/>
    </source>
</evidence>
<protein>
    <submittedName>
        <fullName evidence="6">Proteoglycan 3, pro eosinophil major basic protein 2</fullName>
    </submittedName>
</protein>
<proteinExistence type="predicted"/>
<dbReference type="GO" id="GO:0017148">
    <property type="term" value="P:negative regulation of translation"/>
    <property type="evidence" value="ECO:0007669"/>
    <property type="project" value="Ensembl"/>
</dbReference>
<sequence>MKGPLLLLLLLLGTVAAFHLENSACSPDSHEIQVDLSQNLEGSGEQGEDLALTDEMIQSEGEEAKASSCQVTSEDGEAMDSDLAALDKDFQCPKEEDVIRIPSSPGCKTCNFLLVRQAQKFKRAQRICRRCYRGNLISIHSYNLDYRILCSARGLNENEVWIGAISRGWFMCRRFRWTDGSCWNFQYWASGQPFQGHGNCVTLCTTGGHWRRTSCQRRLPFVCSY</sequence>
<dbReference type="GO" id="GO:0001694">
    <property type="term" value="P:histamine biosynthetic process"/>
    <property type="evidence" value="ECO:0007669"/>
    <property type="project" value="Ensembl"/>
</dbReference>
<dbReference type="GO" id="GO:0042554">
    <property type="term" value="P:superoxide anion generation"/>
    <property type="evidence" value="ECO:0007669"/>
    <property type="project" value="Ensembl"/>
</dbReference>
<reference evidence="6" key="1">
    <citation type="submission" date="2025-08" db="UniProtKB">
        <authorList>
            <consortium name="Ensembl"/>
        </authorList>
    </citation>
    <scope>IDENTIFICATION</scope>
</reference>
<dbReference type="Ensembl" id="ENSPTIT00000015941.1">
    <property type="protein sequence ID" value="ENSPTIP00000011930.1"/>
    <property type="gene ID" value="ENSPTIG00000012180.1"/>
</dbReference>
<dbReference type="InterPro" id="IPR016187">
    <property type="entry name" value="CTDL_fold"/>
</dbReference>
<accession>A0A8C9JT54</accession>
<dbReference type="GO" id="GO:0045575">
    <property type="term" value="P:basophil activation"/>
    <property type="evidence" value="ECO:0007669"/>
    <property type="project" value="Ensembl"/>
</dbReference>
<feature type="signal peptide" evidence="4">
    <location>
        <begin position="1"/>
        <end position="17"/>
    </location>
</feature>
<dbReference type="GO" id="GO:0019370">
    <property type="term" value="P:leukotriene biosynthetic process"/>
    <property type="evidence" value="ECO:0007669"/>
    <property type="project" value="Ensembl"/>
</dbReference>
<keyword evidence="1 4" id="KW-0732">Signal</keyword>
<dbReference type="PRINTS" id="PR00770">
    <property type="entry name" value="EMAJORBASICP"/>
</dbReference>
<dbReference type="FunFam" id="3.10.100.10:FF:000090">
    <property type="entry name" value="Proteoglycan 2, bone marrow"/>
    <property type="match status" value="1"/>
</dbReference>
<dbReference type="SUPFAM" id="SSF56436">
    <property type="entry name" value="C-type lectin-like"/>
    <property type="match status" value="1"/>
</dbReference>
<dbReference type="PANTHER" id="PTHR45784:SF3">
    <property type="entry name" value="C-TYPE LECTIN DOMAIN FAMILY 4 MEMBER K-LIKE-RELATED"/>
    <property type="match status" value="1"/>
</dbReference>
<gene>
    <name evidence="6" type="primary">PRG3</name>
</gene>
<dbReference type="Gene3D" id="3.10.100.10">
    <property type="entry name" value="Mannose-Binding Protein A, subunit A"/>
    <property type="match status" value="1"/>
</dbReference>
<evidence type="ECO:0000256" key="3">
    <source>
        <dbReference type="ARBA" id="ARBA00023157"/>
    </source>
</evidence>
<dbReference type="CDD" id="cd03598">
    <property type="entry name" value="CLECT_EMBP_like"/>
    <property type="match status" value="1"/>
</dbReference>
<organism evidence="6 7">
    <name type="scientific">Panthera tigris altaica</name>
    <name type="common">Siberian tiger</name>
    <dbReference type="NCBI Taxonomy" id="74533"/>
    <lineage>
        <taxon>Eukaryota</taxon>
        <taxon>Metazoa</taxon>
        <taxon>Chordata</taxon>
        <taxon>Craniata</taxon>
        <taxon>Vertebrata</taxon>
        <taxon>Euteleostomi</taxon>
        <taxon>Mammalia</taxon>
        <taxon>Eutheria</taxon>
        <taxon>Laurasiatheria</taxon>
        <taxon>Carnivora</taxon>
        <taxon>Feliformia</taxon>
        <taxon>Felidae</taxon>
        <taxon>Pantherinae</taxon>
        <taxon>Panthera</taxon>
    </lineage>
</organism>
<evidence type="ECO:0000313" key="7">
    <source>
        <dbReference type="Proteomes" id="UP000675900"/>
    </source>
</evidence>
<dbReference type="InterPro" id="IPR002352">
    <property type="entry name" value="Eosinophil_major_basic"/>
</dbReference>
<dbReference type="GeneTree" id="ENSGT00440000039859"/>